<keyword evidence="4 12" id="KW-0812">Transmembrane</keyword>
<dbReference type="VEuPathDB" id="VectorBase:AALB010292"/>
<accession>A0A182FUQ7</accession>
<comment type="similarity">
    <text evidence="2">Belongs to the G-protein coupled receptor 2 family. Mth subfamily.</text>
</comment>
<keyword evidence="10" id="KW-0807">Transducer</keyword>
<keyword evidence="8 12" id="KW-0472">Membrane</keyword>
<feature type="transmembrane region" description="Helical" evidence="12">
    <location>
        <begin position="1559"/>
        <end position="1579"/>
    </location>
</feature>
<evidence type="ECO:0000256" key="12">
    <source>
        <dbReference type="SAM" id="Phobius"/>
    </source>
</evidence>
<dbReference type="GO" id="GO:0004930">
    <property type="term" value="F:G protein-coupled receptor activity"/>
    <property type="evidence" value="ECO:0007669"/>
    <property type="project" value="UniProtKB-KW"/>
</dbReference>
<dbReference type="STRING" id="7167.A0A182FUQ7"/>
<evidence type="ECO:0000256" key="8">
    <source>
        <dbReference type="ARBA" id="ARBA00023136"/>
    </source>
</evidence>
<keyword evidence="5 13" id="KW-0732">Signal</keyword>
<evidence type="ECO:0000256" key="2">
    <source>
        <dbReference type="ARBA" id="ARBA00008979"/>
    </source>
</evidence>
<feature type="transmembrane region" description="Helical" evidence="12">
    <location>
        <begin position="341"/>
        <end position="361"/>
    </location>
</feature>
<feature type="transmembrane region" description="Helical" evidence="12">
    <location>
        <begin position="864"/>
        <end position="884"/>
    </location>
</feature>
<evidence type="ECO:0000256" key="10">
    <source>
        <dbReference type="ARBA" id="ARBA00023224"/>
    </source>
</evidence>
<feature type="transmembrane region" description="Helical" evidence="12">
    <location>
        <begin position="242"/>
        <end position="267"/>
    </location>
</feature>
<evidence type="ECO:0000256" key="5">
    <source>
        <dbReference type="ARBA" id="ARBA00022729"/>
    </source>
</evidence>
<dbReference type="PANTHER" id="PTHR46953">
    <property type="entry name" value="G-PROTEIN COUPLED RECEPTOR MTH-LIKE 1-RELATED"/>
    <property type="match status" value="1"/>
</dbReference>
<organism evidence="14 15">
    <name type="scientific">Anopheles albimanus</name>
    <name type="common">New world malaria mosquito</name>
    <dbReference type="NCBI Taxonomy" id="7167"/>
    <lineage>
        <taxon>Eukaryota</taxon>
        <taxon>Metazoa</taxon>
        <taxon>Ecdysozoa</taxon>
        <taxon>Arthropoda</taxon>
        <taxon>Hexapoda</taxon>
        <taxon>Insecta</taxon>
        <taxon>Pterygota</taxon>
        <taxon>Neoptera</taxon>
        <taxon>Endopterygota</taxon>
        <taxon>Diptera</taxon>
        <taxon>Nematocera</taxon>
        <taxon>Culicoidea</taxon>
        <taxon>Culicidae</taxon>
        <taxon>Anophelinae</taxon>
        <taxon>Anopheles</taxon>
    </lineage>
</organism>
<evidence type="ECO:0000256" key="13">
    <source>
        <dbReference type="SAM" id="SignalP"/>
    </source>
</evidence>
<feature type="region of interest" description="Disordered" evidence="11">
    <location>
        <begin position="940"/>
        <end position="966"/>
    </location>
</feature>
<protein>
    <recommendedName>
        <fullName evidence="16">Methuselah N-terminal domain-containing protein</fullName>
    </recommendedName>
</protein>
<evidence type="ECO:0000313" key="14">
    <source>
        <dbReference type="EnsemblMetazoa" id="AALB010292-PA"/>
    </source>
</evidence>
<dbReference type="Gene3D" id="1.20.1070.10">
    <property type="entry name" value="Rhodopsin 7-helix transmembrane proteins"/>
    <property type="match status" value="1"/>
</dbReference>
<feature type="transmembrane region" description="Helical" evidence="12">
    <location>
        <begin position="742"/>
        <end position="766"/>
    </location>
</feature>
<name>A0A182FUQ7_ANOAL</name>
<feature type="transmembrane region" description="Helical" evidence="12">
    <location>
        <begin position="1532"/>
        <end position="1553"/>
    </location>
</feature>
<feature type="compositionally biased region" description="Basic residues" evidence="11">
    <location>
        <begin position="1650"/>
        <end position="1661"/>
    </location>
</feature>
<feature type="transmembrane region" description="Helical" evidence="12">
    <location>
        <begin position="446"/>
        <end position="465"/>
    </location>
</feature>
<feature type="chain" id="PRO_5043859287" description="Methuselah N-terminal domain-containing protein" evidence="13">
    <location>
        <begin position="32"/>
        <end position="1668"/>
    </location>
</feature>
<evidence type="ECO:0000256" key="6">
    <source>
        <dbReference type="ARBA" id="ARBA00022989"/>
    </source>
</evidence>
<evidence type="ECO:0000256" key="9">
    <source>
        <dbReference type="ARBA" id="ARBA00023170"/>
    </source>
</evidence>
<dbReference type="SUPFAM" id="SSF63877">
    <property type="entry name" value="Methuselah ectodomain"/>
    <property type="match status" value="1"/>
</dbReference>
<feature type="transmembrane region" description="Helical" evidence="12">
    <location>
        <begin position="890"/>
        <end position="909"/>
    </location>
</feature>
<evidence type="ECO:0000256" key="3">
    <source>
        <dbReference type="ARBA" id="ARBA00022475"/>
    </source>
</evidence>
<keyword evidence="9" id="KW-0675">Receptor</keyword>
<feature type="transmembrane region" description="Helical" evidence="12">
    <location>
        <begin position="778"/>
        <end position="797"/>
    </location>
</feature>
<dbReference type="InterPro" id="IPR023311">
    <property type="entry name" value="Methusela_ecto_dom_2"/>
</dbReference>
<evidence type="ECO:0008006" key="16">
    <source>
        <dbReference type="Google" id="ProtNLM"/>
    </source>
</evidence>
<feature type="transmembrane region" description="Helical" evidence="12">
    <location>
        <begin position="1356"/>
        <end position="1375"/>
    </location>
</feature>
<feature type="signal peptide" evidence="13">
    <location>
        <begin position="1"/>
        <end position="31"/>
    </location>
</feature>
<keyword evidence="6 12" id="KW-1133">Transmembrane helix</keyword>
<evidence type="ECO:0000256" key="11">
    <source>
        <dbReference type="SAM" id="MobiDB-lite"/>
    </source>
</evidence>
<feature type="transmembrane region" description="Helical" evidence="12">
    <location>
        <begin position="1321"/>
        <end position="1344"/>
    </location>
</feature>
<evidence type="ECO:0000256" key="7">
    <source>
        <dbReference type="ARBA" id="ARBA00023040"/>
    </source>
</evidence>
<feature type="transmembrane region" description="Helical" evidence="12">
    <location>
        <begin position="1464"/>
        <end position="1486"/>
    </location>
</feature>
<proteinExistence type="inferred from homology"/>
<feature type="transmembrane region" description="Helical" evidence="12">
    <location>
        <begin position="976"/>
        <end position="993"/>
    </location>
</feature>
<dbReference type="VEuPathDB" id="VectorBase:AALB20_028140"/>
<reference evidence="14" key="2">
    <citation type="submission" date="2022-08" db="UniProtKB">
        <authorList>
            <consortium name="EnsemblMetazoa"/>
        </authorList>
    </citation>
    <scope>IDENTIFICATION</scope>
    <source>
        <strain evidence="14">STECLA/ALBI9_A</strain>
    </source>
</reference>
<dbReference type="GO" id="GO:0005886">
    <property type="term" value="C:plasma membrane"/>
    <property type="evidence" value="ECO:0007669"/>
    <property type="project" value="UniProtKB-SubCell"/>
</dbReference>
<dbReference type="InterPro" id="IPR036272">
    <property type="entry name" value="Methuselah_N_sf"/>
</dbReference>
<keyword evidence="15" id="KW-1185">Reference proteome</keyword>
<feature type="transmembrane region" description="Helical" evidence="12">
    <location>
        <begin position="279"/>
        <end position="299"/>
    </location>
</feature>
<reference evidence="14 15" key="1">
    <citation type="journal article" date="2017" name="G3 (Bethesda)">
        <title>The Physical Genome Mapping of Anopheles albimanus Corrected Scaffold Misassemblies and Identified Interarm Rearrangements in Genus Anopheles.</title>
        <authorList>
            <person name="Artemov G.N."/>
            <person name="Peery A.N."/>
            <person name="Jiang X."/>
            <person name="Tu Z."/>
            <person name="Stegniy V.N."/>
            <person name="Sharakhova M.V."/>
            <person name="Sharakhov I.V."/>
        </authorList>
    </citation>
    <scope>NUCLEOTIDE SEQUENCE [LARGE SCALE GENOMIC DNA]</scope>
    <source>
        <strain evidence="14 15">ALBI9_A</strain>
    </source>
</reference>
<dbReference type="VEuPathDB" id="VectorBase:AALB20_033281"/>
<feature type="transmembrane region" description="Helical" evidence="12">
    <location>
        <begin position="670"/>
        <end position="693"/>
    </location>
</feature>
<dbReference type="VEuPathDB" id="VectorBase:AALB20_028979"/>
<dbReference type="InterPro" id="IPR052808">
    <property type="entry name" value="GPCR_Mth-like"/>
</dbReference>
<feature type="transmembrane region" description="Helical" evidence="12">
    <location>
        <begin position="422"/>
        <end position="440"/>
    </location>
</feature>
<feature type="transmembrane region" description="Helical" evidence="12">
    <location>
        <begin position="311"/>
        <end position="329"/>
    </location>
</feature>
<feature type="transmembrane region" description="Helical" evidence="12">
    <location>
        <begin position="367"/>
        <end position="387"/>
    </location>
</feature>
<feature type="transmembrane region" description="Helical" evidence="12">
    <location>
        <begin position="803"/>
        <end position="824"/>
    </location>
</feature>
<evidence type="ECO:0000256" key="4">
    <source>
        <dbReference type="ARBA" id="ARBA00022692"/>
    </source>
</evidence>
<feature type="transmembrane region" description="Helical" evidence="12">
    <location>
        <begin position="1432"/>
        <end position="1452"/>
    </location>
</feature>
<evidence type="ECO:0000256" key="1">
    <source>
        <dbReference type="ARBA" id="ARBA00004651"/>
    </source>
</evidence>
<feature type="region of interest" description="Disordered" evidence="11">
    <location>
        <begin position="1649"/>
        <end position="1668"/>
    </location>
</feature>
<keyword evidence="7" id="KW-0297">G-protein coupled receptor</keyword>
<dbReference type="EnsemblMetazoa" id="AALB010292-RA">
    <property type="protein sequence ID" value="AALB010292-PA"/>
    <property type="gene ID" value="AALB010292"/>
</dbReference>
<dbReference type="Gene3D" id="2.170.180.11">
    <property type="entry name" value="Methuselah ectodomain, domain 2"/>
    <property type="match status" value="2"/>
</dbReference>
<feature type="transmembrane region" description="Helical" evidence="12">
    <location>
        <begin position="1395"/>
        <end position="1420"/>
    </location>
</feature>
<sequence length="1668" mass="186369">MPSDRTLRVLALCSVGTLVLLATVLVDPVAANFITYVDDSGESLPDDYVLDDERRAAKKVRPQDYNDALDRLIANALNTSEPVRNSTVAPDDVAYSSLAPSIACIGTRKAQHIPSLDRLTVRKCCPRGQSFHRLSITTCHPMDPFELGSRFTLLARQLDYYGPGCHEYGKYLRYNVTIDKKCVGQRLIFNDRGTQMMLIQNGSLVVTRDDRIEFYDDFCVEETGNMVLAAHICEAAVEQELFAGWLGTVTISVALIASTVTVLAYLFDRTLPHRYGPLIGSHAGFLAGAIIVELLLVTFREDDYRPVVEVLIEISYALFLLFCSILFFSSATGTTSINYRLLLVVVFFISSCSLIAMALTFYFESVLFLTVLASLAVALAISGANVYTSFGRNHLGFNSSENPFEMINEGSTAKRMDQRRELTLVSTFACATQIIVWIPYSMGKYSLLSVLAWNAIIVCVVFVGLRRRSIGLCKIGQRLKSMQSNEPRSPLGVGSPYSEHAMTHDTQTVLPSQFPDEDAEGENEMRVASPIQLLYTEKARMVKCCPPGQMIQPQSDFRFECVTGTQDLKIETIEAHFYGNNECIEVSEKKITLPVVSEDRCGSGSRNALMYSADQGDELYVLQNGSLLVLELGSLVSVFESYCVEMTTDDQLVAKVCEEEPESRAAFVSMFIWIGITVAAFVLLATMLSYTFVPKLNDTFGCLIACHAGCLAIGTVSIGLARCDDHCIARDTLGIAELFANAFLGTAVFAFFLMNVLNTVYVAYYIPNGLEYDSKNKRDMYVFLAVLYTISLVPLVLLPKGGLLSIVFIYYGCIAVAQALSTYYTRRLTSGIYLHINDTVSGQTKINHIRLNDISKQTRLCRMYASFTLVCWIVFTVLMLTSNMTDFPRIFTVYSIVVQGLFTGVVFVAGSQKWTIIRECWSNSGSADLRVLENGFEMRPLGSNRRAPRNANDGNDDGAGAGHPVGSRTMAHPSSVVLSGGCLIVVLVLLQLLQQPVNGDVGTGKPLEGTYEEYDDDGPYHRPIVVPSEGAGGSVETAAVEASEEWQPQEHYATDTLHYDILDPITDDDIFYSGDYNYDYDGLEPPVQPVAAPAGESTTQELPFLLHGEFGGEHDPPPSDIEQLLNEKPILPVQEVHEINHKPANVTTLEPIPTTTVLPVDDDCRRYQKLPNQPMYVNSTASVIRKCCPIGQRMLHDGTRYVECGKDDFDSGPISTTFELKAIVAQLYDGCIEDREEEINLRVLAGEPCPMDYGLIAYGKRTKDSLYVIQNGSLLVVLEHMLEYYIYNAYCLDYDPLDASIMAYVCVSDVALPPDVLNGQIIMLTLCLIMAVPLLLATAFFYYVIPELHDVHGKALAMNCINFAVALLLETYFQYRTRGHRLESDEVVLESYAEYFILATFFWLMVNIANNCLHSWYFLPKHRMPQGERKRFLLYAIVAQLLPLFIILHWGLTSNGGRNVKHYFFVPIIVVLVVNKILLTATMIGLQRLKVEYYDTRIVRERLIASNRISEANELPVISCDRLNKVIYMNKYTTMLYTVMTAVWVATICIYYVTGEIPIFFDILFGFQGMFMFLFFICMRKPFRIVQNWFSRNGYCTAWCYSEPQPTEEAPPVHAAGYQETVLELEPIVTVKLARRVAAEKCAPDEHCKGGHVPKTTKKRSTNPFKLE</sequence>
<evidence type="ECO:0000313" key="15">
    <source>
        <dbReference type="Proteomes" id="UP000069272"/>
    </source>
</evidence>
<dbReference type="PANTHER" id="PTHR46953:SF3">
    <property type="entry name" value="G-PROTEIN COUPLED RECEPTOR MTH-LIKE 14-RELATED"/>
    <property type="match status" value="1"/>
</dbReference>
<dbReference type="Proteomes" id="UP000069272">
    <property type="component" value="Chromosome 3R"/>
</dbReference>
<comment type="subcellular location">
    <subcellularLocation>
        <location evidence="1">Cell membrane</location>
        <topology evidence="1">Multi-pass membrane protein</topology>
    </subcellularLocation>
</comment>
<keyword evidence="3" id="KW-1003">Cell membrane</keyword>